<feature type="compositionally biased region" description="Polar residues" evidence="1">
    <location>
        <begin position="1"/>
        <end position="11"/>
    </location>
</feature>
<evidence type="ECO:0000256" key="1">
    <source>
        <dbReference type="SAM" id="MobiDB-lite"/>
    </source>
</evidence>
<comment type="caution">
    <text evidence="2">The sequence shown here is derived from an EMBL/GenBank/DDBJ whole genome shotgun (WGS) entry which is preliminary data.</text>
</comment>
<feature type="region of interest" description="Disordered" evidence="1">
    <location>
        <begin position="1"/>
        <end position="57"/>
    </location>
</feature>
<name>A0AAD8Z5N4_9TELE</name>
<accession>A0AAD8Z5N4</accession>
<organism evidence="2 3">
    <name type="scientific">Electrophorus voltai</name>
    <dbReference type="NCBI Taxonomy" id="2609070"/>
    <lineage>
        <taxon>Eukaryota</taxon>
        <taxon>Metazoa</taxon>
        <taxon>Chordata</taxon>
        <taxon>Craniata</taxon>
        <taxon>Vertebrata</taxon>
        <taxon>Euteleostomi</taxon>
        <taxon>Actinopterygii</taxon>
        <taxon>Neopterygii</taxon>
        <taxon>Teleostei</taxon>
        <taxon>Ostariophysi</taxon>
        <taxon>Gymnotiformes</taxon>
        <taxon>Gymnotoidei</taxon>
        <taxon>Gymnotidae</taxon>
        <taxon>Electrophorus</taxon>
    </lineage>
</organism>
<dbReference type="AlphaFoldDB" id="A0AAD8Z5N4"/>
<gene>
    <name evidence="2" type="ORF">P4O66_001660</name>
</gene>
<evidence type="ECO:0000313" key="2">
    <source>
        <dbReference type="EMBL" id="KAK1792936.1"/>
    </source>
</evidence>
<dbReference type="EMBL" id="JAROKS010000018">
    <property type="protein sequence ID" value="KAK1792936.1"/>
    <property type="molecule type" value="Genomic_DNA"/>
</dbReference>
<keyword evidence="3" id="KW-1185">Reference proteome</keyword>
<proteinExistence type="predicted"/>
<feature type="region of interest" description="Disordered" evidence="1">
    <location>
        <begin position="388"/>
        <end position="409"/>
    </location>
</feature>
<sequence>MSSVTRSINYTKDTEFGPHRRRERLTHNDLSLPAHGVKQSSYSTDPPLPAHAVKQSSYSTDLPRLAHGVKQSSYSTDLSLPAHGVKQSSYSTDLPRLAHGVKQSSYSTDLPRLAHGVKQSSYSTDLPRLAHGVKQSSYSTDLPLPAHGVKQSSYSTDLPLPAHGVKQSSYSTDLPRLAHAVKQSSYSTDLPRLAHGVKQSSYSTDLPLPAHGVKQSSYSTDLPRLAHAGLDEYEDPFDSRPQQCYAFAVVLFKSQAVPKEGKRKGRGYKASEAECTASLSGAVRVLSSCGPLPQDDPEQAHALHVRDPRCRNFPAATYRQGPRVVVCEAPLACWCASPQLSPASTAAPAQLPAGLCSACFTGDIVSRKCALTFALCVLVAEGDGSSRQRAGRRVGVTEQHWQGSHGDGLLQTRSWGRAPSQALLPVV</sequence>
<evidence type="ECO:0000313" key="3">
    <source>
        <dbReference type="Proteomes" id="UP001239994"/>
    </source>
</evidence>
<reference evidence="2" key="1">
    <citation type="submission" date="2023-03" db="EMBL/GenBank/DDBJ databases">
        <title>Electrophorus voltai genome.</title>
        <authorList>
            <person name="Bian C."/>
        </authorList>
    </citation>
    <scope>NUCLEOTIDE SEQUENCE</scope>
    <source>
        <strain evidence="2">CB-2022</strain>
        <tissue evidence="2">Muscle</tissue>
    </source>
</reference>
<protein>
    <submittedName>
        <fullName evidence="2">Uncharacterized protein</fullName>
    </submittedName>
</protein>
<dbReference type="Proteomes" id="UP001239994">
    <property type="component" value="Unassembled WGS sequence"/>
</dbReference>